<accession>A0A0D6N829</accession>
<dbReference type="PANTHER" id="PTHR32182:SF22">
    <property type="entry name" value="ATP-DEPENDENT ENDONUCLEASE, OLD FAMILY-RELATED"/>
    <property type="match status" value="1"/>
</dbReference>
<protein>
    <submittedName>
        <fullName evidence="3">ATPase involved in DNA repair</fullName>
    </submittedName>
</protein>
<dbReference type="NCBIfam" id="NF045780">
    <property type="entry name" value="TrlF_fam_ATP"/>
    <property type="match status" value="1"/>
</dbReference>
<keyword evidence="1" id="KW-0175">Coiled coil</keyword>
<dbReference type="AlphaFoldDB" id="A0A0D6N829"/>
<gene>
    <name evidence="3" type="ORF">Abci_072_004</name>
    <name evidence="4" type="ORF">ACI01nite_25930</name>
</gene>
<dbReference type="Proteomes" id="UP000321891">
    <property type="component" value="Unassembled WGS sequence"/>
</dbReference>
<dbReference type="Gene3D" id="3.40.50.300">
    <property type="entry name" value="P-loop containing nucleotide triphosphate hydrolases"/>
    <property type="match status" value="2"/>
</dbReference>
<name>A0A0D6N829_9PROT</name>
<dbReference type="GO" id="GO:0016887">
    <property type="term" value="F:ATP hydrolysis activity"/>
    <property type="evidence" value="ECO:0007669"/>
    <property type="project" value="InterPro"/>
</dbReference>
<dbReference type="RefSeq" id="WP_048839761.1">
    <property type="nucleotide sequence ID" value="NZ_BAMV01000068.1"/>
</dbReference>
<evidence type="ECO:0000259" key="2">
    <source>
        <dbReference type="Pfam" id="PF13476"/>
    </source>
</evidence>
<evidence type="ECO:0000313" key="5">
    <source>
        <dbReference type="Proteomes" id="UP000032671"/>
    </source>
</evidence>
<reference evidence="3 5" key="1">
    <citation type="submission" date="2012-11" db="EMBL/GenBank/DDBJ databases">
        <title>Whole genome sequence of Acetobacter cibinongensis 4H-1.</title>
        <authorList>
            <person name="Azuma Y."/>
            <person name="Higashiura N."/>
            <person name="Hirakawa H."/>
            <person name="Matsushita K."/>
        </authorList>
    </citation>
    <scope>NUCLEOTIDE SEQUENCE [LARGE SCALE GENOMIC DNA]</scope>
    <source>
        <strain evidence="3 5">4H-1</strain>
    </source>
</reference>
<dbReference type="EMBL" id="BJVU01000018">
    <property type="protein sequence ID" value="GEL59991.1"/>
    <property type="molecule type" value="Genomic_DNA"/>
</dbReference>
<dbReference type="GO" id="GO:0000731">
    <property type="term" value="P:DNA synthesis involved in DNA repair"/>
    <property type="evidence" value="ECO:0007669"/>
    <property type="project" value="TreeGrafter"/>
</dbReference>
<sequence length="886" mass="98642">MDQRIGYTYARFWRCALQVNPVGYNGTYRGADHGLDEDGYNQALLQKCLDLSIKVVGLADHGSVTSVDALRQVLQPHGIVVFPGFEIASNDKTHYVCLFPEDTTVQQLDRYLGNLKLHDPADGIRPSRLSSEELIEEVDLLGGFIYAAHCTQDSGLLKNRLNHVWKHPKLRAAQIPGSIDDLTSIEGDFYRKVLLNKDDSYRRARPVAAINAKDVAKPDDLDQPSATCFIKMTRPTFAAFKVAFLDPGSRVRLNSQQAQSPIGKVACMTVAGGYLDGVRVDFSDHLNTVIGGRGTGKSTLLECLRFALDLPPKGKQAQKLHQEIIKENLGRSAGRVELKVVSSSQNGKHYIISRRYSEPPMVRDENGNVSTLLPRDLLPGIDIYGQNEIYELAQDETSRLQLLARFLPQNGEYDAKSADVRRRLKDNQQKLTKSLSDLDELNAQVERLPKLEEQLRGFEELGVKEKLAKTSLLAREREIAKTATEGVQSFRDAITDLRNSLPDLDFIDDEALKGLPDTAQLLAMRTTLDELKQGFTGHLTAMQALLDDKAGQFTTQHAAWQQAIQAHDVELEKALRTLPATAGKSGQEVGVAYQKLMEEIERIKPMKSRATTHESQRDTLRQERQNLLAELSDLRGQRIQALQKAAKRLNKRLEGKLKVEIVPEAYRMPLMAFLLGCKLDGVGEKRLAFVEDAETISPLSLAQSIQKGAADIQLDWGVSQMVADALTKLQSSQLMELEALELGHRVDIFLNVAHSQADGVFRPLNKLSTGQQCTAILHMLLLENVDPLLMDQPEDNLDNAFIADRIVTELREAKTSRQFLFATHNANIPVFGDAEWIGVFTAAENQGCLGLEAQGSIDVPVIRDQVASILEGGRDAFIQRKEKYEF</sequence>
<dbReference type="Proteomes" id="UP000032671">
    <property type="component" value="Unassembled WGS sequence"/>
</dbReference>
<dbReference type="SUPFAM" id="SSF52540">
    <property type="entry name" value="P-loop containing nucleoside triphosphate hydrolases"/>
    <property type="match status" value="1"/>
</dbReference>
<comment type="caution">
    <text evidence="3">The sequence shown here is derived from an EMBL/GenBank/DDBJ whole genome shotgun (WGS) entry which is preliminary data.</text>
</comment>
<evidence type="ECO:0000313" key="6">
    <source>
        <dbReference type="Proteomes" id="UP000321891"/>
    </source>
</evidence>
<dbReference type="SUPFAM" id="SSF89550">
    <property type="entry name" value="PHP domain-like"/>
    <property type="match status" value="1"/>
</dbReference>
<evidence type="ECO:0000256" key="1">
    <source>
        <dbReference type="SAM" id="Coils"/>
    </source>
</evidence>
<dbReference type="Pfam" id="PF13476">
    <property type="entry name" value="AAA_23"/>
    <property type="match status" value="1"/>
</dbReference>
<dbReference type="InterPro" id="IPR038729">
    <property type="entry name" value="Rad50/SbcC_AAA"/>
</dbReference>
<dbReference type="PANTHER" id="PTHR32182">
    <property type="entry name" value="DNA REPLICATION AND REPAIR PROTEIN RECF"/>
    <property type="match status" value="1"/>
</dbReference>
<reference evidence="4 6" key="2">
    <citation type="submission" date="2019-07" db="EMBL/GenBank/DDBJ databases">
        <title>Whole genome shotgun sequence of Acetobacter cibinongensis NBRC 16605.</title>
        <authorList>
            <person name="Hosoyama A."/>
            <person name="Uohara A."/>
            <person name="Ohji S."/>
            <person name="Ichikawa N."/>
        </authorList>
    </citation>
    <scope>NUCLEOTIDE SEQUENCE [LARGE SCALE GENOMIC DNA]</scope>
    <source>
        <strain evidence="4 6">NBRC 16605</strain>
    </source>
</reference>
<dbReference type="STRING" id="1231339.Abci_072_004"/>
<evidence type="ECO:0000313" key="4">
    <source>
        <dbReference type="EMBL" id="GEL59991.1"/>
    </source>
</evidence>
<accession>A0A6N3SRH2</accession>
<dbReference type="Gene3D" id="3.20.20.140">
    <property type="entry name" value="Metal-dependent hydrolases"/>
    <property type="match status" value="1"/>
</dbReference>
<keyword evidence="6" id="KW-1185">Reference proteome</keyword>
<feature type="coiled-coil region" evidence="1">
    <location>
        <begin position="610"/>
        <end position="659"/>
    </location>
</feature>
<evidence type="ECO:0000313" key="3">
    <source>
        <dbReference type="EMBL" id="GAN61723.1"/>
    </source>
</evidence>
<feature type="coiled-coil region" evidence="1">
    <location>
        <begin position="421"/>
        <end position="461"/>
    </location>
</feature>
<dbReference type="InterPro" id="IPR027417">
    <property type="entry name" value="P-loop_NTPase"/>
</dbReference>
<organism evidence="3 5">
    <name type="scientific">Acetobacter cibinongensis</name>
    <dbReference type="NCBI Taxonomy" id="146475"/>
    <lineage>
        <taxon>Bacteria</taxon>
        <taxon>Pseudomonadati</taxon>
        <taxon>Pseudomonadota</taxon>
        <taxon>Alphaproteobacteria</taxon>
        <taxon>Acetobacterales</taxon>
        <taxon>Acetobacteraceae</taxon>
        <taxon>Acetobacter</taxon>
    </lineage>
</organism>
<dbReference type="InterPro" id="IPR054787">
    <property type="entry name" value="TrlF_ATPase"/>
</dbReference>
<proteinExistence type="predicted"/>
<feature type="domain" description="Rad50/SbcC-type AAA" evidence="2">
    <location>
        <begin position="276"/>
        <end position="475"/>
    </location>
</feature>
<dbReference type="GO" id="GO:0006302">
    <property type="term" value="P:double-strand break repair"/>
    <property type="evidence" value="ECO:0007669"/>
    <property type="project" value="InterPro"/>
</dbReference>
<dbReference type="EMBL" id="BAMV01000068">
    <property type="protein sequence ID" value="GAN61723.1"/>
    <property type="molecule type" value="Genomic_DNA"/>
</dbReference>
<dbReference type="InterPro" id="IPR016195">
    <property type="entry name" value="Pol/histidinol_Pase-like"/>
</dbReference>